<protein>
    <submittedName>
        <fullName evidence="1">Uncharacterized protein</fullName>
    </submittedName>
</protein>
<proteinExistence type="predicted"/>
<dbReference type="EMBL" id="MN739282">
    <property type="protein sequence ID" value="QHS96955.1"/>
    <property type="molecule type" value="Genomic_DNA"/>
</dbReference>
<sequence length="157" mass="18461">MKTIHLEKPKERMMAAKADEVEIPYISQVEMANKIYMGELTGNLKKTASRLHAKLNSYKTQDKKKDRFEECEFITDEQLYEKLVISKLKCNYCRKEVKLVYYYVRDGSQWTLDRLDNDIGHSSDNTVICCLKCNLQRRVTDANKFSFTKQLILNKGF</sequence>
<dbReference type="Gene3D" id="3.30.40.220">
    <property type="match status" value="1"/>
</dbReference>
<evidence type="ECO:0000313" key="1">
    <source>
        <dbReference type="EMBL" id="QHS96955.1"/>
    </source>
</evidence>
<name>A0A6C0BWY3_9ZZZZ</name>
<organism evidence="1">
    <name type="scientific">viral metagenome</name>
    <dbReference type="NCBI Taxonomy" id="1070528"/>
    <lineage>
        <taxon>unclassified sequences</taxon>
        <taxon>metagenomes</taxon>
        <taxon>organismal metagenomes</taxon>
    </lineage>
</organism>
<accession>A0A6C0BWY3</accession>
<reference evidence="1" key="1">
    <citation type="journal article" date="2020" name="Nature">
        <title>Giant virus diversity and host interactions through global metagenomics.</title>
        <authorList>
            <person name="Schulz F."/>
            <person name="Roux S."/>
            <person name="Paez-Espino D."/>
            <person name="Jungbluth S."/>
            <person name="Walsh D.A."/>
            <person name="Denef V.J."/>
            <person name="McMahon K.D."/>
            <person name="Konstantinidis K.T."/>
            <person name="Eloe-Fadrosh E.A."/>
            <person name="Kyrpides N.C."/>
            <person name="Woyke T."/>
        </authorList>
    </citation>
    <scope>NUCLEOTIDE SEQUENCE</scope>
    <source>
        <strain evidence="1">GVMAG-M-3300020166-5</strain>
    </source>
</reference>
<dbReference type="AlphaFoldDB" id="A0A6C0BWY3"/>